<dbReference type="Proteomes" id="UP001054945">
    <property type="component" value="Unassembled WGS sequence"/>
</dbReference>
<proteinExistence type="predicted"/>
<reference evidence="1 2" key="1">
    <citation type="submission" date="2021-06" db="EMBL/GenBank/DDBJ databases">
        <title>Caerostris extrusa draft genome.</title>
        <authorList>
            <person name="Kono N."/>
            <person name="Arakawa K."/>
        </authorList>
    </citation>
    <scope>NUCLEOTIDE SEQUENCE [LARGE SCALE GENOMIC DNA]</scope>
</reference>
<name>A0AAV4XTR6_CAEEX</name>
<dbReference type="EMBL" id="BPLR01018150">
    <property type="protein sequence ID" value="GIY97319.1"/>
    <property type="molecule type" value="Genomic_DNA"/>
</dbReference>
<comment type="caution">
    <text evidence="1">The sequence shown here is derived from an EMBL/GenBank/DDBJ whole genome shotgun (WGS) entry which is preliminary data.</text>
</comment>
<gene>
    <name evidence="1" type="ORF">CEXT_534911</name>
</gene>
<keyword evidence="2" id="KW-1185">Reference proteome</keyword>
<protein>
    <submittedName>
        <fullName evidence="1">Uncharacterized protein</fullName>
    </submittedName>
</protein>
<evidence type="ECO:0000313" key="2">
    <source>
        <dbReference type="Proteomes" id="UP001054945"/>
    </source>
</evidence>
<evidence type="ECO:0000313" key="1">
    <source>
        <dbReference type="EMBL" id="GIY97319.1"/>
    </source>
</evidence>
<dbReference type="AlphaFoldDB" id="A0AAV4XTR6"/>
<accession>A0AAV4XTR6</accession>
<sequence>MEEINSFEYETYISRLKNEGSHTDLKENEQYSSLQNLSSETDFDNFSSSAAEPGEQNSEIRFSSYENLLSESEVQDTTSNIPITEEATVFPSKNYEKK</sequence>
<organism evidence="1 2">
    <name type="scientific">Caerostris extrusa</name>
    <name type="common">Bark spider</name>
    <name type="synonym">Caerostris bankana</name>
    <dbReference type="NCBI Taxonomy" id="172846"/>
    <lineage>
        <taxon>Eukaryota</taxon>
        <taxon>Metazoa</taxon>
        <taxon>Ecdysozoa</taxon>
        <taxon>Arthropoda</taxon>
        <taxon>Chelicerata</taxon>
        <taxon>Arachnida</taxon>
        <taxon>Araneae</taxon>
        <taxon>Araneomorphae</taxon>
        <taxon>Entelegynae</taxon>
        <taxon>Araneoidea</taxon>
        <taxon>Araneidae</taxon>
        <taxon>Caerostris</taxon>
    </lineage>
</organism>